<name>A0A1D1VJV4_RAMVA</name>
<proteinExistence type="predicted"/>
<dbReference type="Proteomes" id="UP000186922">
    <property type="component" value="Unassembled WGS sequence"/>
</dbReference>
<keyword evidence="3" id="KW-1185">Reference proteome</keyword>
<feature type="chain" id="PRO_5008898507" evidence="1">
    <location>
        <begin position="26"/>
        <end position="144"/>
    </location>
</feature>
<evidence type="ECO:0000256" key="1">
    <source>
        <dbReference type="SAM" id="SignalP"/>
    </source>
</evidence>
<organism evidence="2 3">
    <name type="scientific">Ramazzottius varieornatus</name>
    <name type="common">Water bear</name>
    <name type="synonym">Tardigrade</name>
    <dbReference type="NCBI Taxonomy" id="947166"/>
    <lineage>
        <taxon>Eukaryota</taxon>
        <taxon>Metazoa</taxon>
        <taxon>Ecdysozoa</taxon>
        <taxon>Tardigrada</taxon>
        <taxon>Eutardigrada</taxon>
        <taxon>Parachela</taxon>
        <taxon>Hypsibioidea</taxon>
        <taxon>Ramazzottiidae</taxon>
        <taxon>Ramazzottius</taxon>
    </lineage>
</organism>
<dbReference type="EMBL" id="BDGG01000006">
    <property type="protein sequence ID" value="GAV00393.1"/>
    <property type="molecule type" value="Genomic_DNA"/>
</dbReference>
<comment type="caution">
    <text evidence="2">The sequence shown here is derived from an EMBL/GenBank/DDBJ whole genome shotgun (WGS) entry which is preliminary data.</text>
</comment>
<dbReference type="AlphaFoldDB" id="A0A1D1VJV4"/>
<gene>
    <name evidence="2" type="primary">RvY_11247-1</name>
    <name evidence="2" type="synonym">RvY_11247.1</name>
    <name evidence="2" type="ORF">RvY_11247</name>
</gene>
<evidence type="ECO:0000313" key="3">
    <source>
        <dbReference type="Proteomes" id="UP000186922"/>
    </source>
</evidence>
<accession>A0A1D1VJV4</accession>
<feature type="signal peptide" evidence="1">
    <location>
        <begin position="1"/>
        <end position="25"/>
    </location>
</feature>
<reference evidence="2 3" key="1">
    <citation type="journal article" date="2016" name="Nat. Commun.">
        <title>Extremotolerant tardigrade genome and improved radiotolerance of human cultured cells by tardigrade-unique protein.</title>
        <authorList>
            <person name="Hashimoto T."/>
            <person name="Horikawa D.D."/>
            <person name="Saito Y."/>
            <person name="Kuwahara H."/>
            <person name="Kozuka-Hata H."/>
            <person name="Shin-I T."/>
            <person name="Minakuchi Y."/>
            <person name="Ohishi K."/>
            <person name="Motoyama A."/>
            <person name="Aizu T."/>
            <person name="Enomoto A."/>
            <person name="Kondo K."/>
            <person name="Tanaka S."/>
            <person name="Hara Y."/>
            <person name="Koshikawa S."/>
            <person name="Sagara H."/>
            <person name="Miura T."/>
            <person name="Yokobori S."/>
            <person name="Miyagawa K."/>
            <person name="Suzuki Y."/>
            <person name="Kubo T."/>
            <person name="Oyama M."/>
            <person name="Kohara Y."/>
            <person name="Fujiyama A."/>
            <person name="Arakawa K."/>
            <person name="Katayama T."/>
            <person name="Toyoda A."/>
            <person name="Kunieda T."/>
        </authorList>
    </citation>
    <scope>NUCLEOTIDE SEQUENCE [LARGE SCALE GENOMIC DNA]</scope>
    <source>
        <strain evidence="2 3">YOKOZUNA-1</strain>
    </source>
</reference>
<sequence length="144" mass="16132">MADPRHWPHALFVCTVFCLLTSVVCIPKPNATSSGLNLVLHPEKLIFGRFSGPTDNFVEKKSPPVSVDKQLHVRCFQELRSERNGTNVTDGFYVRTDDSLYGTWTIPTKLPSNTQAAMRIELRIQPVLALHESFVVRSAHTLDG</sequence>
<evidence type="ECO:0000313" key="2">
    <source>
        <dbReference type="EMBL" id="GAV00393.1"/>
    </source>
</evidence>
<protein>
    <submittedName>
        <fullName evidence="2">Uncharacterized protein</fullName>
    </submittedName>
</protein>
<keyword evidence="1" id="KW-0732">Signal</keyword>